<keyword evidence="1" id="KW-0812">Transmembrane</keyword>
<evidence type="ECO:0000256" key="1">
    <source>
        <dbReference type="SAM" id="Phobius"/>
    </source>
</evidence>
<protein>
    <submittedName>
        <fullName evidence="3">Unannotated protein</fullName>
    </submittedName>
</protein>
<keyword evidence="1" id="KW-0472">Membrane</keyword>
<keyword evidence="1" id="KW-1133">Transmembrane helix</keyword>
<reference evidence="3" key="1">
    <citation type="submission" date="2020-05" db="EMBL/GenBank/DDBJ databases">
        <authorList>
            <person name="Chiriac C."/>
            <person name="Salcher M."/>
            <person name="Ghai R."/>
            <person name="Kavagutti S V."/>
        </authorList>
    </citation>
    <scope>NUCLEOTIDE SEQUENCE</scope>
</reference>
<dbReference type="PANTHER" id="PTHR41386">
    <property type="entry name" value="INTEGRAL MEMBRANE PROTEIN-RELATED"/>
    <property type="match status" value="1"/>
</dbReference>
<organism evidence="3">
    <name type="scientific">freshwater metagenome</name>
    <dbReference type="NCBI Taxonomy" id="449393"/>
    <lineage>
        <taxon>unclassified sequences</taxon>
        <taxon>metagenomes</taxon>
        <taxon>ecological metagenomes</taxon>
    </lineage>
</organism>
<feature type="transmembrane region" description="Helical" evidence="1">
    <location>
        <begin position="65"/>
        <end position="88"/>
    </location>
</feature>
<dbReference type="InterPro" id="IPR010406">
    <property type="entry name" value="DUF1003"/>
</dbReference>
<dbReference type="EMBL" id="CAEZZL010000120">
    <property type="protein sequence ID" value="CAB4768634.1"/>
    <property type="molecule type" value="Genomic_DNA"/>
</dbReference>
<evidence type="ECO:0000313" key="2">
    <source>
        <dbReference type="EMBL" id="CAB4681693.1"/>
    </source>
</evidence>
<proteinExistence type="predicted"/>
<evidence type="ECO:0000313" key="3">
    <source>
        <dbReference type="EMBL" id="CAB4768634.1"/>
    </source>
</evidence>
<dbReference type="AlphaFoldDB" id="A0A6J6VA31"/>
<dbReference type="EMBL" id="CAEZXA010000124">
    <property type="protein sequence ID" value="CAB4681693.1"/>
    <property type="molecule type" value="Genomic_DNA"/>
</dbReference>
<accession>A0A6J6VA31</accession>
<sequence length="167" mass="18986">MKRRTDLTTPRQRRRVGIHYDPDAFGAFSEAIARFLGTGRYLVIQSFVVVAWVIVNIYKPFQFDGYPFIFLTLILSLQASYAAPLILLAQNRQEDRDNEQLERDRGLAARTQADTEYLARELAGVRLVLADLVTMEDLREQTDAITEALEQLNAAVLQQQPDSQPGE</sequence>
<dbReference type="PANTHER" id="PTHR41386:SF1">
    <property type="entry name" value="MEMBRANE PROTEIN"/>
    <property type="match status" value="1"/>
</dbReference>
<feature type="transmembrane region" description="Helical" evidence="1">
    <location>
        <begin position="41"/>
        <end position="59"/>
    </location>
</feature>
<name>A0A6J6VA31_9ZZZZ</name>
<dbReference type="Pfam" id="PF06210">
    <property type="entry name" value="DUF1003"/>
    <property type="match status" value="1"/>
</dbReference>
<gene>
    <name evidence="2" type="ORF">UFOPK2334_01214</name>
    <name evidence="3" type="ORF">UFOPK2870_01196</name>
</gene>